<dbReference type="Proteomes" id="UP000322873">
    <property type="component" value="Unassembled WGS sequence"/>
</dbReference>
<protein>
    <submittedName>
        <fullName evidence="1">Uncharacterized protein</fullName>
    </submittedName>
</protein>
<proteinExistence type="predicted"/>
<comment type="caution">
    <text evidence="1">The sequence shown here is derived from an EMBL/GenBank/DDBJ whole genome shotgun (WGS) entry which is preliminary data.</text>
</comment>
<gene>
    <name evidence="1" type="ORF">EYC84_001823</name>
</gene>
<name>A0A5M9JQT2_MONFR</name>
<dbReference type="EMBL" id="VICG01000005">
    <property type="protein sequence ID" value="KAA8571868.1"/>
    <property type="molecule type" value="Genomic_DNA"/>
</dbReference>
<evidence type="ECO:0000313" key="1">
    <source>
        <dbReference type="EMBL" id="KAA8571868.1"/>
    </source>
</evidence>
<dbReference type="AlphaFoldDB" id="A0A5M9JQT2"/>
<accession>A0A5M9JQT2</accession>
<sequence length="109" mass="12122">MQPTRHTNHNIPPLQSPKSTCDIIAKQERPLVQLSGPVHTPRSFYKSIKFTTATATATATTSITSTNSLQPPVHTFGLHTTTFRVFFCTRQANSRRSGVILLLHSHLLE</sequence>
<evidence type="ECO:0000313" key="2">
    <source>
        <dbReference type="Proteomes" id="UP000322873"/>
    </source>
</evidence>
<reference evidence="1 2" key="1">
    <citation type="submission" date="2019-06" db="EMBL/GenBank/DDBJ databases">
        <title>Genome Sequence of the Brown Rot Fungal Pathogen Monilinia fructicola.</title>
        <authorList>
            <person name="De Miccolis Angelini R.M."/>
            <person name="Landi L."/>
            <person name="Abate D."/>
            <person name="Pollastro S."/>
            <person name="Romanazzi G."/>
            <person name="Faretra F."/>
        </authorList>
    </citation>
    <scope>NUCLEOTIDE SEQUENCE [LARGE SCALE GENOMIC DNA]</scope>
    <source>
        <strain evidence="1 2">Mfrc123</strain>
    </source>
</reference>
<organism evidence="1 2">
    <name type="scientific">Monilinia fructicola</name>
    <name type="common">Brown rot fungus</name>
    <name type="synonym">Ciboria fructicola</name>
    <dbReference type="NCBI Taxonomy" id="38448"/>
    <lineage>
        <taxon>Eukaryota</taxon>
        <taxon>Fungi</taxon>
        <taxon>Dikarya</taxon>
        <taxon>Ascomycota</taxon>
        <taxon>Pezizomycotina</taxon>
        <taxon>Leotiomycetes</taxon>
        <taxon>Helotiales</taxon>
        <taxon>Sclerotiniaceae</taxon>
        <taxon>Monilinia</taxon>
    </lineage>
</organism>
<keyword evidence="2" id="KW-1185">Reference proteome</keyword>